<comment type="catalytic activity">
    <reaction evidence="15">
        <text>L-seryl-[protein] + ATP = O-phospho-L-seryl-[protein] + ADP + H(+)</text>
        <dbReference type="Rhea" id="RHEA:17989"/>
        <dbReference type="Rhea" id="RHEA-COMP:9863"/>
        <dbReference type="Rhea" id="RHEA-COMP:11604"/>
        <dbReference type="ChEBI" id="CHEBI:15378"/>
        <dbReference type="ChEBI" id="CHEBI:29999"/>
        <dbReference type="ChEBI" id="CHEBI:30616"/>
        <dbReference type="ChEBI" id="CHEBI:83421"/>
        <dbReference type="ChEBI" id="CHEBI:456216"/>
        <dbReference type="EC" id="2.7.11.1"/>
    </reaction>
</comment>
<keyword evidence="11" id="KW-0067">ATP-binding</keyword>
<dbReference type="InterPro" id="IPR008266">
    <property type="entry name" value="Tyr_kinase_AS"/>
</dbReference>
<evidence type="ECO:0000256" key="7">
    <source>
        <dbReference type="ARBA" id="ARBA00022679"/>
    </source>
</evidence>
<evidence type="ECO:0000313" key="18">
    <source>
        <dbReference type="Proteomes" id="UP001362899"/>
    </source>
</evidence>
<dbReference type="Proteomes" id="UP001362899">
    <property type="component" value="Unassembled WGS sequence"/>
</dbReference>
<evidence type="ECO:0000256" key="12">
    <source>
        <dbReference type="ARBA" id="ARBA00030980"/>
    </source>
</evidence>
<gene>
    <name evidence="17" type="ORF">DASB73_025960</name>
</gene>
<dbReference type="InterPro" id="IPR011009">
    <property type="entry name" value="Kinase-like_dom_sf"/>
</dbReference>
<dbReference type="GO" id="GO:0005634">
    <property type="term" value="C:nucleus"/>
    <property type="evidence" value="ECO:0007669"/>
    <property type="project" value="TreeGrafter"/>
</dbReference>
<dbReference type="InterPro" id="IPR000719">
    <property type="entry name" value="Prot_kinase_dom"/>
</dbReference>
<evidence type="ECO:0000313" key="17">
    <source>
        <dbReference type="EMBL" id="GMM51633.1"/>
    </source>
</evidence>
<evidence type="ECO:0000256" key="11">
    <source>
        <dbReference type="ARBA" id="ARBA00022840"/>
    </source>
</evidence>
<evidence type="ECO:0000256" key="15">
    <source>
        <dbReference type="ARBA" id="ARBA00048679"/>
    </source>
</evidence>
<comment type="caution">
    <text evidence="17">The sequence shown here is derived from an EMBL/GenBank/DDBJ whole genome shotgun (WGS) entry which is preliminary data.</text>
</comment>
<comment type="subunit">
    <text evidence="2">Component of the EKC/KEOPS complex composed of at least BUD32, CGI121, GON7, KAE1 and PCC1; the whole complex dimerizes.</text>
</comment>
<evidence type="ECO:0000259" key="16">
    <source>
        <dbReference type="PROSITE" id="PS50011"/>
    </source>
</evidence>
<dbReference type="Gene3D" id="3.30.200.20">
    <property type="entry name" value="Phosphorylase Kinase, domain 1"/>
    <property type="match status" value="1"/>
</dbReference>
<evidence type="ECO:0000256" key="4">
    <source>
        <dbReference type="ARBA" id="ARBA00013948"/>
    </source>
</evidence>
<dbReference type="SUPFAM" id="SSF56112">
    <property type="entry name" value="Protein kinase-like (PK-like)"/>
    <property type="match status" value="1"/>
</dbReference>
<dbReference type="GO" id="GO:0000408">
    <property type="term" value="C:EKC/KEOPS complex"/>
    <property type="evidence" value="ECO:0007669"/>
    <property type="project" value="TreeGrafter"/>
</dbReference>
<dbReference type="SMART" id="SM00220">
    <property type="entry name" value="S_TKc"/>
    <property type="match status" value="1"/>
</dbReference>
<comment type="similarity">
    <text evidence="1">Belongs to the protein kinase superfamily. BUD32 family.</text>
</comment>
<proteinExistence type="inferred from homology"/>
<evidence type="ECO:0000256" key="2">
    <source>
        <dbReference type="ARBA" id="ARBA00011534"/>
    </source>
</evidence>
<keyword evidence="6 17" id="KW-0723">Serine/threonine-protein kinase</keyword>
<keyword evidence="10 17" id="KW-0418">Kinase</keyword>
<dbReference type="EMBL" id="BTGC01000008">
    <property type="protein sequence ID" value="GMM51633.1"/>
    <property type="molecule type" value="Genomic_DNA"/>
</dbReference>
<keyword evidence="9" id="KW-0547">Nucleotide-binding</keyword>
<organism evidence="17 18">
    <name type="scientific">Starmerella bacillaris</name>
    <name type="common">Yeast</name>
    <name type="synonym">Candida zemplinina</name>
    <dbReference type="NCBI Taxonomy" id="1247836"/>
    <lineage>
        <taxon>Eukaryota</taxon>
        <taxon>Fungi</taxon>
        <taxon>Dikarya</taxon>
        <taxon>Ascomycota</taxon>
        <taxon>Saccharomycotina</taxon>
        <taxon>Dipodascomycetes</taxon>
        <taxon>Dipodascales</taxon>
        <taxon>Trichomonascaceae</taxon>
        <taxon>Starmerella</taxon>
    </lineage>
</organism>
<keyword evidence="8" id="KW-0819">tRNA processing</keyword>
<dbReference type="PROSITE" id="PS50011">
    <property type="entry name" value="PROTEIN_KINASE_DOM"/>
    <property type="match status" value="1"/>
</dbReference>
<evidence type="ECO:0000256" key="13">
    <source>
        <dbReference type="ARBA" id="ARBA00033194"/>
    </source>
</evidence>
<keyword evidence="7" id="KW-0808">Transferase</keyword>
<dbReference type="NCBIfam" id="TIGR03724">
    <property type="entry name" value="arch_bud32"/>
    <property type="match status" value="1"/>
</dbReference>
<dbReference type="PANTHER" id="PTHR12209">
    <property type="entry name" value="NON-SPECIFIC SERINE/THREONINE PROTEIN KINASE"/>
    <property type="match status" value="1"/>
</dbReference>
<reference evidence="17 18" key="1">
    <citation type="journal article" date="2023" name="Elife">
        <title>Identification of key yeast species and microbe-microbe interactions impacting larval growth of Drosophila in the wild.</title>
        <authorList>
            <person name="Mure A."/>
            <person name="Sugiura Y."/>
            <person name="Maeda R."/>
            <person name="Honda K."/>
            <person name="Sakurai N."/>
            <person name="Takahashi Y."/>
            <person name="Watada M."/>
            <person name="Katoh T."/>
            <person name="Gotoh A."/>
            <person name="Gotoh Y."/>
            <person name="Taniguchi I."/>
            <person name="Nakamura K."/>
            <person name="Hayashi T."/>
            <person name="Katayama T."/>
            <person name="Uemura T."/>
            <person name="Hattori Y."/>
        </authorList>
    </citation>
    <scope>NUCLEOTIDE SEQUENCE [LARGE SCALE GENOMIC DNA]</scope>
    <source>
        <strain evidence="17 18">SB-73</strain>
    </source>
</reference>
<evidence type="ECO:0000256" key="14">
    <source>
        <dbReference type="ARBA" id="ARBA00047899"/>
    </source>
</evidence>
<evidence type="ECO:0000256" key="5">
    <source>
        <dbReference type="ARBA" id="ARBA00019973"/>
    </source>
</evidence>
<protein>
    <recommendedName>
        <fullName evidence="5">EKC/KEOPS complex subunit BUD32</fullName>
        <ecNumber evidence="3">2.7.11.1</ecNumber>
    </recommendedName>
    <alternativeName>
        <fullName evidence="12 13">Atypical Serine/threonine protein kinase BUD32</fullName>
    </alternativeName>
    <alternativeName>
        <fullName evidence="4">EKC/KEOPS complex subunit bud32</fullName>
    </alternativeName>
</protein>
<dbReference type="GO" id="GO:0008033">
    <property type="term" value="P:tRNA processing"/>
    <property type="evidence" value="ECO:0007669"/>
    <property type="project" value="UniProtKB-KW"/>
</dbReference>
<dbReference type="Pfam" id="PF01163">
    <property type="entry name" value="RIO1"/>
    <property type="match status" value="1"/>
</dbReference>
<evidence type="ECO:0000256" key="8">
    <source>
        <dbReference type="ARBA" id="ARBA00022694"/>
    </source>
</evidence>
<dbReference type="InterPro" id="IPR022495">
    <property type="entry name" value="Bud32"/>
</dbReference>
<sequence length="233" mass="26469">MSLVDAGMPVFIPEDIASKEPVLLSQGAEALVIHTNNDEVVKFRPSKTWRLPELDKQLRKRRTAQEVRVIEKLARNGVNVPKVTRSDPAKGLIYMEYINGISLKKLTWDLGANEEVKKMYQMYGEAIAQMHNLKICHGDLTTSNVMVRDNLIVLIDFGLSSQEADVEDKAVDLYVLERAIQSTHPLDANMLVNEIVMPAYERRAEELKDKFLSDVLVRLGQVRQRGRKRTQLG</sequence>
<feature type="domain" description="Protein kinase" evidence="16">
    <location>
        <begin position="18"/>
        <end position="233"/>
    </location>
</feature>
<dbReference type="EC" id="2.7.11.1" evidence="3"/>
<accession>A0AAV5RJK7</accession>
<evidence type="ECO:0000256" key="10">
    <source>
        <dbReference type="ARBA" id="ARBA00022777"/>
    </source>
</evidence>
<dbReference type="GO" id="GO:0005829">
    <property type="term" value="C:cytosol"/>
    <property type="evidence" value="ECO:0007669"/>
    <property type="project" value="TreeGrafter"/>
</dbReference>
<evidence type="ECO:0000256" key="9">
    <source>
        <dbReference type="ARBA" id="ARBA00022741"/>
    </source>
</evidence>
<evidence type="ECO:0000256" key="6">
    <source>
        <dbReference type="ARBA" id="ARBA00022527"/>
    </source>
</evidence>
<dbReference type="Gene3D" id="1.10.510.10">
    <property type="entry name" value="Transferase(Phosphotransferase) domain 1"/>
    <property type="match status" value="1"/>
</dbReference>
<comment type="catalytic activity">
    <reaction evidence="14">
        <text>L-threonyl-[protein] + ATP = O-phospho-L-threonyl-[protein] + ADP + H(+)</text>
        <dbReference type="Rhea" id="RHEA:46608"/>
        <dbReference type="Rhea" id="RHEA-COMP:11060"/>
        <dbReference type="Rhea" id="RHEA-COMP:11605"/>
        <dbReference type="ChEBI" id="CHEBI:15378"/>
        <dbReference type="ChEBI" id="CHEBI:30013"/>
        <dbReference type="ChEBI" id="CHEBI:30616"/>
        <dbReference type="ChEBI" id="CHEBI:61977"/>
        <dbReference type="ChEBI" id="CHEBI:456216"/>
        <dbReference type="EC" id="2.7.11.1"/>
    </reaction>
</comment>
<dbReference type="GO" id="GO:0070525">
    <property type="term" value="P:tRNA threonylcarbamoyladenosine metabolic process"/>
    <property type="evidence" value="ECO:0007669"/>
    <property type="project" value="TreeGrafter"/>
</dbReference>
<dbReference type="GO" id="GO:0005524">
    <property type="term" value="F:ATP binding"/>
    <property type="evidence" value="ECO:0007669"/>
    <property type="project" value="UniProtKB-KW"/>
</dbReference>
<dbReference type="PANTHER" id="PTHR12209:SF0">
    <property type="entry name" value="EKC_KEOPS COMPLEX SUBUNIT TP53RK"/>
    <property type="match status" value="1"/>
</dbReference>
<dbReference type="GO" id="GO:0004674">
    <property type="term" value="F:protein serine/threonine kinase activity"/>
    <property type="evidence" value="ECO:0007669"/>
    <property type="project" value="UniProtKB-KW"/>
</dbReference>
<dbReference type="PROSITE" id="PS00109">
    <property type="entry name" value="PROTEIN_KINASE_TYR"/>
    <property type="match status" value="1"/>
</dbReference>
<dbReference type="AlphaFoldDB" id="A0AAV5RJK7"/>
<name>A0AAV5RJK7_STABA</name>
<keyword evidence="18" id="KW-1185">Reference proteome</keyword>
<evidence type="ECO:0000256" key="3">
    <source>
        <dbReference type="ARBA" id="ARBA00012513"/>
    </source>
</evidence>
<evidence type="ECO:0000256" key="1">
    <source>
        <dbReference type="ARBA" id="ARBA00010630"/>
    </source>
</evidence>
<dbReference type="InterPro" id="IPR018934">
    <property type="entry name" value="RIO_dom"/>
</dbReference>